<dbReference type="AlphaFoldDB" id="A0A8S9L562"/>
<comment type="caution">
    <text evidence="1">The sequence shown here is derived from an EMBL/GenBank/DDBJ whole genome shotgun (WGS) entry which is preliminary data.</text>
</comment>
<dbReference type="EMBL" id="QGKY02000094">
    <property type="protein sequence ID" value="KAF2601915.1"/>
    <property type="molecule type" value="Genomic_DNA"/>
</dbReference>
<evidence type="ECO:0000313" key="1">
    <source>
        <dbReference type="EMBL" id="KAF2601915.1"/>
    </source>
</evidence>
<organism evidence="1">
    <name type="scientific">Brassica cretica</name>
    <name type="common">Mustard</name>
    <dbReference type="NCBI Taxonomy" id="69181"/>
    <lineage>
        <taxon>Eukaryota</taxon>
        <taxon>Viridiplantae</taxon>
        <taxon>Streptophyta</taxon>
        <taxon>Embryophyta</taxon>
        <taxon>Tracheophyta</taxon>
        <taxon>Spermatophyta</taxon>
        <taxon>Magnoliopsida</taxon>
        <taxon>eudicotyledons</taxon>
        <taxon>Gunneridae</taxon>
        <taxon>Pentapetalae</taxon>
        <taxon>rosids</taxon>
        <taxon>malvids</taxon>
        <taxon>Brassicales</taxon>
        <taxon>Brassicaceae</taxon>
        <taxon>Brassiceae</taxon>
        <taxon>Brassica</taxon>
    </lineage>
</organism>
<proteinExistence type="predicted"/>
<reference evidence="1" key="1">
    <citation type="submission" date="2019-12" db="EMBL/GenBank/DDBJ databases">
        <title>Genome sequencing and annotation of Brassica cretica.</title>
        <authorList>
            <person name="Studholme D.J."/>
            <person name="Sarris P.F."/>
        </authorList>
    </citation>
    <scope>NUCLEOTIDE SEQUENCE</scope>
    <source>
        <strain evidence="1">PFS-102/07</strain>
        <tissue evidence="1">Leaf</tissue>
    </source>
</reference>
<sequence>MAYGLSRSVIRILCSLGMNEVEERWIWWGALTLMQSNTTCSCSFFRLQHLLRKEWDRNVVVMDRRIRLQWLDMGVYRDKNARVVHTTHVLSLRVSRYALIFSVGIDGMILLWRKMSSIEADRGLTLALNQAAKLRFGLLDIGLYSVKVYGLNAREVGFQCEGFSVGDMDVTVWYAEMIQELSRNYSGRH</sequence>
<name>A0A8S9L562_BRACR</name>
<gene>
    <name evidence="1" type="ORF">F2Q70_00026283</name>
</gene>
<protein>
    <submittedName>
        <fullName evidence="1">Uncharacterized protein</fullName>
    </submittedName>
</protein>
<accession>A0A8S9L562</accession>